<evidence type="ECO:0000259" key="2">
    <source>
        <dbReference type="PROSITE" id="PS50060"/>
    </source>
</evidence>
<protein>
    <submittedName>
        <fullName evidence="3">MAM and LDL-receptor class A domain-containing protein 2-like</fullName>
    </submittedName>
</protein>
<dbReference type="OrthoDB" id="8651174at2759"/>
<dbReference type="GO" id="GO:0016020">
    <property type="term" value="C:membrane"/>
    <property type="evidence" value="ECO:0007669"/>
    <property type="project" value="InterPro"/>
</dbReference>
<reference evidence="3" key="1">
    <citation type="submission" date="2020-07" db="EMBL/GenBank/DDBJ databases">
        <title>Clarias magur genome sequencing, assembly and annotation.</title>
        <authorList>
            <person name="Kushwaha B."/>
            <person name="Kumar R."/>
            <person name="Das P."/>
            <person name="Joshi C.G."/>
            <person name="Kumar D."/>
            <person name="Nagpure N.S."/>
            <person name="Pandey M."/>
            <person name="Agarwal S."/>
            <person name="Srivastava S."/>
            <person name="Singh M."/>
            <person name="Sahoo L."/>
            <person name="Jayasankar P."/>
            <person name="Meher P.K."/>
            <person name="Koringa P.G."/>
            <person name="Iquebal M.A."/>
            <person name="Das S.P."/>
            <person name="Bit A."/>
            <person name="Patnaik S."/>
            <person name="Patel N."/>
            <person name="Shah T.M."/>
            <person name="Hinsu A."/>
            <person name="Jena J.K."/>
        </authorList>
    </citation>
    <scope>NUCLEOTIDE SEQUENCE</scope>
    <source>
        <strain evidence="3">CIFAMagur01</strain>
        <tissue evidence="3">Testis</tissue>
    </source>
</reference>
<accession>A0A8J4UB69</accession>
<evidence type="ECO:0000313" key="3">
    <source>
        <dbReference type="EMBL" id="KAF5904073.1"/>
    </source>
</evidence>
<proteinExistence type="predicted"/>
<dbReference type="Proteomes" id="UP000727407">
    <property type="component" value="Unassembled WGS sequence"/>
</dbReference>
<dbReference type="PROSITE" id="PS50060">
    <property type="entry name" value="MAM_2"/>
    <property type="match status" value="1"/>
</dbReference>
<evidence type="ECO:0000256" key="1">
    <source>
        <dbReference type="SAM" id="MobiDB-lite"/>
    </source>
</evidence>
<dbReference type="Gene3D" id="2.60.120.200">
    <property type="match status" value="1"/>
</dbReference>
<keyword evidence="4" id="KW-1185">Reference proteome</keyword>
<name>A0A8J4UB69_CLAMG</name>
<feature type="domain" description="MAM" evidence="2">
    <location>
        <begin position="22"/>
        <end position="66"/>
    </location>
</feature>
<evidence type="ECO:0000313" key="4">
    <source>
        <dbReference type="Proteomes" id="UP000727407"/>
    </source>
</evidence>
<dbReference type="InterPro" id="IPR013320">
    <property type="entry name" value="ConA-like_dom_sf"/>
</dbReference>
<feature type="compositionally biased region" description="Polar residues" evidence="1">
    <location>
        <begin position="48"/>
        <end position="66"/>
    </location>
</feature>
<dbReference type="AlphaFoldDB" id="A0A8J4UB69"/>
<feature type="non-terminal residue" evidence="3">
    <location>
        <position position="66"/>
    </location>
</feature>
<dbReference type="EMBL" id="QNUK01000063">
    <property type="protein sequence ID" value="KAF5904073.1"/>
    <property type="molecule type" value="Genomic_DNA"/>
</dbReference>
<dbReference type="SUPFAM" id="SSF49899">
    <property type="entry name" value="Concanavalin A-like lectins/glucanases"/>
    <property type="match status" value="1"/>
</dbReference>
<feature type="region of interest" description="Disordered" evidence="1">
    <location>
        <begin position="45"/>
        <end position="66"/>
    </location>
</feature>
<sequence>MIDDITLMSCTEEDIPPGSDQLSCDFEENTCGWYADQSASLIWERTKGQNPSYDNQGPGHDQTTGS</sequence>
<comment type="caution">
    <text evidence="3">The sequence shown here is derived from an EMBL/GenBank/DDBJ whole genome shotgun (WGS) entry which is preliminary data.</text>
</comment>
<organism evidence="3 4">
    <name type="scientific">Clarias magur</name>
    <name type="common">Asian catfish</name>
    <name type="synonym">Macropteronotus magur</name>
    <dbReference type="NCBI Taxonomy" id="1594786"/>
    <lineage>
        <taxon>Eukaryota</taxon>
        <taxon>Metazoa</taxon>
        <taxon>Chordata</taxon>
        <taxon>Craniata</taxon>
        <taxon>Vertebrata</taxon>
        <taxon>Euteleostomi</taxon>
        <taxon>Actinopterygii</taxon>
        <taxon>Neopterygii</taxon>
        <taxon>Teleostei</taxon>
        <taxon>Ostariophysi</taxon>
        <taxon>Siluriformes</taxon>
        <taxon>Clariidae</taxon>
        <taxon>Clarias</taxon>
    </lineage>
</organism>
<dbReference type="InterPro" id="IPR000998">
    <property type="entry name" value="MAM_dom"/>
</dbReference>
<gene>
    <name evidence="3" type="ORF">DAT39_006184</name>
</gene>